<keyword evidence="7" id="KW-1185">Reference proteome</keyword>
<dbReference type="GO" id="GO:0000981">
    <property type="term" value="F:DNA-binding transcription factor activity, RNA polymerase II-specific"/>
    <property type="evidence" value="ECO:0007669"/>
    <property type="project" value="InterPro"/>
</dbReference>
<accession>A0A2P4ZCS7</accession>
<evidence type="ECO:0000256" key="1">
    <source>
        <dbReference type="ARBA" id="ARBA00004123"/>
    </source>
</evidence>
<dbReference type="InterPro" id="IPR036864">
    <property type="entry name" value="Zn2-C6_fun-type_DNA-bd_sf"/>
</dbReference>
<gene>
    <name evidence="6" type="ORF">TGAM01_v208972</name>
</gene>
<protein>
    <recommendedName>
        <fullName evidence="5">Zn(2)-C6 fungal-type domain-containing protein</fullName>
    </recommendedName>
</protein>
<dbReference type="Proteomes" id="UP000054821">
    <property type="component" value="Unassembled WGS sequence"/>
</dbReference>
<dbReference type="GO" id="GO:0008270">
    <property type="term" value="F:zinc ion binding"/>
    <property type="evidence" value="ECO:0007669"/>
    <property type="project" value="InterPro"/>
</dbReference>
<comment type="caution">
    <text evidence="6">The sequence shown here is derived from an EMBL/GenBank/DDBJ whole genome shotgun (WGS) entry which is preliminary data.</text>
</comment>
<proteinExistence type="predicted"/>
<dbReference type="RefSeq" id="XP_024404788.1">
    <property type="nucleotide sequence ID" value="XM_024550454.1"/>
</dbReference>
<dbReference type="Pfam" id="PF00172">
    <property type="entry name" value="Zn_clus"/>
    <property type="match status" value="1"/>
</dbReference>
<organism evidence="6 7">
    <name type="scientific">Trichoderma gamsii</name>
    <dbReference type="NCBI Taxonomy" id="398673"/>
    <lineage>
        <taxon>Eukaryota</taxon>
        <taxon>Fungi</taxon>
        <taxon>Dikarya</taxon>
        <taxon>Ascomycota</taxon>
        <taxon>Pezizomycotina</taxon>
        <taxon>Sordariomycetes</taxon>
        <taxon>Hypocreomycetidae</taxon>
        <taxon>Hypocreales</taxon>
        <taxon>Hypocreaceae</taxon>
        <taxon>Trichoderma</taxon>
    </lineage>
</organism>
<dbReference type="PROSITE" id="PS00463">
    <property type="entry name" value="ZN2_CY6_FUNGAL_1"/>
    <property type="match status" value="1"/>
</dbReference>
<dbReference type="Gene3D" id="4.10.240.10">
    <property type="entry name" value="Zn(2)-C6 fungal-type DNA-binding domain"/>
    <property type="match status" value="1"/>
</dbReference>
<feature type="domain" description="Zn(2)-C6 fungal-type" evidence="5">
    <location>
        <begin position="25"/>
        <end position="54"/>
    </location>
</feature>
<dbReference type="PANTHER" id="PTHR31001:SF50">
    <property type="entry name" value="ZN(II)2CYS6 TRANSCRIPTION FACTOR (EUROFUNG)"/>
    <property type="match status" value="1"/>
</dbReference>
<dbReference type="AlphaFoldDB" id="A0A2P4ZCS7"/>
<dbReference type="EMBL" id="JPDN02000041">
    <property type="protein sequence ID" value="PON22098.1"/>
    <property type="molecule type" value="Genomic_DNA"/>
</dbReference>
<feature type="region of interest" description="Disordered" evidence="4">
    <location>
        <begin position="115"/>
        <end position="140"/>
    </location>
</feature>
<keyword evidence="2" id="KW-0479">Metal-binding</keyword>
<evidence type="ECO:0000256" key="4">
    <source>
        <dbReference type="SAM" id="MobiDB-lite"/>
    </source>
</evidence>
<sequence length="290" mass="32697">MSSMSTDRPAAGEDTVTEDSLQVWSCVTCRRRKVKCDRRNPCSNCARNRSECHFPVTGRLPRRRDPTTWKSPTEKQAELLNRLRRLESLVTELAAQVEDGPNKVQSILPGLLPSVAGAPRSSETETVNSRIGKGELPNHESPMHFGELISAMKSHFEGEANEDFGRLVVGNEAGLQIGKGFWSVFCSEVEHIFEAIQDVASTVSTSDHERISSGSQITSHNMHPDFYFGNTYTEPFTQNLDDLYPLPSQMLFIWRTYVENVDPFIKVIDVAALDEICAWHQSRLWARKKL</sequence>
<evidence type="ECO:0000313" key="7">
    <source>
        <dbReference type="Proteomes" id="UP000054821"/>
    </source>
</evidence>
<evidence type="ECO:0000256" key="3">
    <source>
        <dbReference type="ARBA" id="ARBA00023242"/>
    </source>
</evidence>
<dbReference type="SMART" id="SM00066">
    <property type="entry name" value="GAL4"/>
    <property type="match status" value="1"/>
</dbReference>
<reference evidence="6 7" key="1">
    <citation type="journal article" date="2016" name="Genome Announc.">
        <title>Draft Whole-Genome Sequence of Trichoderma gamsii T6085, a Promising Biocontrol Agent of Fusarium Head Blight on Wheat.</title>
        <authorList>
            <person name="Baroncelli R."/>
            <person name="Zapparata A."/>
            <person name="Piaggeschi G."/>
            <person name="Sarrocco S."/>
            <person name="Vannacci G."/>
        </authorList>
    </citation>
    <scope>NUCLEOTIDE SEQUENCE [LARGE SCALE GENOMIC DNA]</scope>
    <source>
        <strain evidence="6 7">T6085</strain>
    </source>
</reference>
<dbReference type="STRING" id="398673.A0A2P4ZCS7"/>
<evidence type="ECO:0000259" key="5">
    <source>
        <dbReference type="PROSITE" id="PS50048"/>
    </source>
</evidence>
<dbReference type="GO" id="GO:0005634">
    <property type="term" value="C:nucleus"/>
    <property type="evidence" value="ECO:0007669"/>
    <property type="project" value="UniProtKB-SubCell"/>
</dbReference>
<comment type="subcellular location">
    <subcellularLocation>
        <location evidence="1">Nucleus</location>
    </subcellularLocation>
</comment>
<dbReference type="GeneID" id="29987505"/>
<evidence type="ECO:0000256" key="2">
    <source>
        <dbReference type="ARBA" id="ARBA00022723"/>
    </source>
</evidence>
<dbReference type="InterPro" id="IPR050613">
    <property type="entry name" value="Sec_Metabolite_Reg"/>
</dbReference>
<dbReference type="InterPro" id="IPR001138">
    <property type="entry name" value="Zn2Cys6_DnaBD"/>
</dbReference>
<dbReference type="CDD" id="cd00067">
    <property type="entry name" value="GAL4"/>
    <property type="match status" value="1"/>
</dbReference>
<name>A0A2P4ZCS7_9HYPO</name>
<dbReference type="PROSITE" id="PS50048">
    <property type="entry name" value="ZN2_CY6_FUNGAL_2"/>
    <property type="match status" value="1"/>
</dbReference>
<dbReference type="SUPFAM" id="SSF57701">
    <property type="entry name" value="Zn2/Cys6 DNA-binding domain"/>
    <property type="match status" value="1"/>
</dbReference>
<dbReference type="PANTHER" id="PTHR31001">
    <property type="entry name" value="UNCHARACTERIZED TRANSCRIPTIONAL REGULATORY PROTEIN"/>
    <property type="match status" value="1"/>
</dbReference>
<evidence type="ECO:0000313" key="6">
    <source>
        <dbReference type="EMBL" id="PON22098.1"/>
    </source>
</evidence>
<keyword evidence="3" id="KW-0539">Nucleus</keyword>